<proteinExistence type="predicted"/>
<dbReference type="AlphaFoldDB" id="A0A0A9G8L7"/>
<reference evidence="1" key="2">
    <citation type="journal article" date="2015" name="Data Brief">
        <title>Shoot transcriptome of the giant reed, Arundo donax.</title>
        <authorList>
            <person name="Barrero R.A."/>
            <person name="Guerrero F.D."/>
            <person name="Moolhuijzen P."/>
            <person name="Goolsby J.A."/>
            <person name="Tidwell J."/>
            <person name="Bellgard S.E."/>
            <person name="Bellgard M.I."/>
        </authorList>
    </citation>
    <scope>NUCLEOTIDE SEQUENCE</scope>
    <source>
        <tissue evidence="1">Shoot tissue taken approximately 20 cm above the soil surface</tissue>
    </source>
</reference>
<reference evidence="1" key="1">
    <citation type="submission" date="2014-09" db="EMBL/GenBank/DDBJ databases">
        <authorList>
            <person name="Magalhaes I.L.F."/>
            <person name="Oliveira U."/>
            <person name="Santos F.R."/>
            <person name="Vidigal T.H.D.A."/>
            <person name="Brescovit A.D."/>
            <person name="Santos A.J."/>
        </authorList>
    </citation>
    <scope>NUCLEOTIDE SEQUENCE</scope>
    <source>
        <tissue evidence="1">Shoot tissue taken approximately 20 cm above the soil surface</tissue>
    </source>
</reference>
<evidence type="ECO:0000313" key="1">
    <source>
        <dbReference type="EMBL" id="JAE19789.1"/>
    </source>
</evidence>
<sequence>MVVATNAISLNRGIWHETQSSFLYRDQIQERN</sequence>
<organism evidence="1">
    <name type="scientific">Arundo donax</name>
    <name type="common">Giant reed</name>
    <name type="synonym">Donax arundinaceus</name>
    <dbReference type="NCBI Taxonomy" id="35708"/>
    <lineage>
        <taxon>Eukaryota</taxon>
        <taxon>Viridiplantae</taxon>
        <taxon>Streptophyta</taxon>
        <taxon>Embryophyta</taxon>
        <taxon>Tracheophyta</taxon>
        <taxon>Spermatophyta</taxon>
        <taxon>Magnoliopsida</taxon>
        <taxon>Liliopsida</taxon>
        <taxon>Poales</taxon>
        <taxon>Poaceae</taxon>
        <taxon>PACMAD clade</taxon>
        <taxon>Arundinoideae</taxon>
        <taxon>Arundineae</taxon>
        <taxon>Arundo</taxon>
    </lineage>
</organism>
<dbReference type="EMBL" id="GBRH01178107">
    <property type="protein sequence ID" value="JAE19789.1"/>
    <property type="molecule type" value="Transcribed_RNA"/>
</dbReference>
<accession>A0A0A9G8L7</accession>
<name>A0A0A9G8L7_ARUDO</name>
<protein>
    <submittedName>
        <fullName evidence="1">Uncharacterized protein</fullName>
    </submittedName>
</protein>